<gene>
    <name evidence="7" type="ORF">LSAA_13044</name>
</gene>
<evidence type="ECO:0000259" key="6">
    <source>
        <dbReference type="PROSITE" id="PS50940"/>
    </source>
</evidence>
<keyword evidence="5" id="KW-0325">Glycoprotein</keyword>
<protein>
    <submittedName>
        <fullName evidence="7">(salmon louse) hypothetical protein</fullName>
    </submittedName>
</protein>
<dbReference type="OrthoDB" id="6358068at2759"/>
<dbReference type="InterPro" id="IPR036508">
    <property type="entry name" value="Chitin-bd_dom_sf"/>
</dbReference>
<keyword evidence="1" id="KW-0147">Chitin-binding</keyword>
<keyword evidence="4" id="KW-1015">Disulfide bond</keyword>
<name>A0A7R8HCH6_LEPSM</name>
<dbReference type="PROSITE" id="PS50940">
    <property type="entry name" value="CHIT_BIND_II"/>
    <property type="match status" value="2"/>
</dbReference>
<dbReference type="InterPro" id="IPR002557">
    <property type="entry name" value="Chitin-bd_dom"/>
</dbReference>
<evidence type="ECO:0000256" key="1">
    <source>
        <dbReference type="ARBA" id="ARBA00022669"/>
    </source>
</evidence>
<dbReference type="Pfam" id="PF01607">
    <property type="entry name" value="CBM_14"/>
    <property type="match status" value="3"/>
</dbReference>
<evidence type="ECO:0000256" key="4">
    <source>
        <dbReference type="ARBA" id="ARBA00023157"/>
    </source>
</evidence>
<dbReference type="SUPFAM" id="SSF57625">
    <property type="entry name" value="Invertebrate chitin-binding proteins"/>
    <property type="match status" value="3"/>
</dbReference>
<keyword evidence="2" id="KW-0732">Signal</keyword>
<evidence type="ECO:0000256" key="3">
    <source>
        <dbReference type="ARBA" id="ARBA00022737"/>
    </source>
</evidence>
<organism evidence="7 8">
    <name type="scientific">Lepeophtheirus salmonis</name>
    <name type="common">Salmon louse</name>
    <name type="synonym">Caligus salmonis</name>
    <dbReference type="NCBI Taxonomy" id="72036"/>
    <lineage>
        <taxon>Eukaryota</taxon>
        <taxon>Metazoa</taxon>
        <taxon>Ecdysozoa</taxon>
        <taxon>Arthropoda</taxon>
        <taxon>Crustacea</taxon>
        <taxon>Multicrustacea</taxon>
        <taxon>Hexanauplia</taxon>
        <taxon>Copepoda</taxon>
        <taxon>Siphonostomatoida</taxon>
        <taxon>Caligidae</taxon>
        <taxon>Lepeophtheirus</taxon>
    </lineage>
</organism>
<keyword evidence="8" id="KW-1185">Reference proteome</keyword>
<dbReference type="GO" id="GO:0008061">
    <property type="term" value="F:chitin binding"/>
    <property type="evidence" value="ECO:0007669"/>
    <property type="project" value="UniProtKB-KW"/>
</dbReference>
<dbReference type="Gene3D" id="2.170.140.10">
    <property type="entry name" value="Chitin binding domain"/>
    <property type="match status" value="3"/>
</dbReference>
<dbReference type="EMBL" id="HG994586">
    <property type="protein sequence ID" value="CAF2992005.1"/>
    <property type="molecule type" value="Genomic_DNA"/>
</dbReference>
<accession>A0A7R8HCH6</accession>
<proteinExistence type="predicted"/>
<evidence type="ECO:0000313" key="7">
    <source>
        <dbReference type="EMBL" id="CAF2992005.1"/>
    </source>
</evidence>
<dbReference type="InterPro" id="IPR051940">
    <property type="entry name" value="Chitin_bind-dev_reg"/>
</dbReference>
<feature type="domain" description="Chitin-binding type-2" evidence="6">
    <location>
        <begin position="30"/>
        <end position="94"/>
    </location>
</feature>
<evidence type="ECO:0000256" key="5">
    <source>
        <dbReference type="ARBA" id="ARBA00023180"/>
    </source>
</evidence>
<feature type="domain" description="Chitin-binding type-2" evidence="6">
    <location>
        <begin position="104"/>
        <end position="160"/>
    </location>
</feature>
<evidence type="ECO:0000256" key="2">
    <source>
        <dbReference type="ARBA" id="ARBA00022729"/>
    </source>
</evidence>
<keyword evidence="3" id="KW-0677">Repeat</keyword>
<dbReference type="GO" id="GO:0005576">
    <property type="term" value="C:extracellular region"/>
    <property type="evidence" value="ECO:0007669"/>
    <property type="project" value="InterPro"/>
</dbReference>
<dbReference type="PANTHER" id="PTHR23301:SF107">
    <property type="entry name" value="LD20793P"/>
    <property type="match status" value="1"/>
</dbReference>
<sequence>MNYLFTVIVFGFILAESLAQPQGQPYTPSITNCPENYGLQTYPDPDYCDSFFKCANGTLTHEVCGNGLIYDEAKAFYGAVHNHCVYNWDGSCGNRKYDDTPQPSGPCEYQFGLYPIDYCAPSYYKCAYGTPEESACETGLAYDARIHGCNWPDLLEKCDPSTFVGFNCPQTQNEIADSLTRRFWPFPRFAYKGQPDSYITCVNGQPRLQRCGYGTVFAENYLSCIEV</sequence>
<reference evidence="7" key="1">
    <citation type="submission" date="2021-02" db="EMBL/GenBank/DDBJ databases">
        <authorList>
            <person name="Bekaert M."/>
        </authorList>
    </citation>
    <scope>NUCLEOTIDE SEQUENCE</scope>
    <source>
        <strain evidence="7">IoA-00</strain>
    </source>
</reference>
<dbReference type="Proteomes" id="UP000675881">
    <property type="component" value="Chromosome 7"/>
</dbReference>
<dbReference type="PANTHER" id="PTHR23301">
    <property type="entry name" value="CHITIN BINDING PERITROPHIN-A"/>
    <property type="match status" value="1"/>
</dbReference>
<dbReference type="SMART" id="SM00494">
    <property type="entry name" value="ChtBD2"/>
    <property type="match status" value="3"/>
</dbReference>
<evidence type="ECO:0000313" key="8">
    <source>
        <dbReference type="Proteomes" id="UP000675881"/>
    </source>
</evidence>
<dbReference type="AlphaFoldDB" id="A0A7R8HCH6"/>